<evidence type="ECO:0000313" key="1">
    <source>
        <dbReference type="EMBL" id="CUN93354.1"/>
    </source>
</evidence>
<sequence>MEEKNIKITINVECSEKSSVKKEQIAGYLLRAIAGVTANNKCLITNYVCEINEKNDDKLQEKYITGKPKLTKDEKSFLDGLDPSWSYMLRNGKGQLYLARKVESMYGSNFKYLYLEGITNAKFDFVEAEGESWFIDDLRKLEVKDEAD</sequence>
<dbReference type="AlphaFoldDB" id="A0A174AY14"/>
<evidence type="ECO:0000313" key="2">
    <source>
        <dbReference type="Proteomes" id="UP000095431"/>
    </source>
</evidence>
<gene>
    <name evidence="1" type="ORF">ERS852478_01413</name>
</gene>
<dbReference type="RefSeq" id="WP_055200068.1">
    <property type="nucleotide sequence ID" value="NZ_BTHH01000009.1"/>
</dbReference>
<protein>
    <submittedName>
        <fullName evidence="1">Uncharacterized protein</fullName>
    </submittedName>
</protein>
<accession>A0A174AY14</accession>
<dbReference type="Proteomes" id="UP000095431">
    <property type="component" value="Unassembled WGS sequence"/>
</dbReference>
<organism evidence="1 2">
    <name type="scientific">Blautia wexlerae</name>
    <dbReference type="NCBI Taxonomy" id="418240"/>
    <lineage>
        <taxon>Bacteria</taxon>
        <taxon>Bacillati</taxon>
        <taxon>Bacillota</taxon>
        <taxon>Clostridia</taxon>
        <taxon>Lachnospirales</taxon>
        <taxon>Lachnospiraceae</taxon>
        <taxon>Blautia</taxon>
    </lineage>
</organism>
<name>A0A174AY14_9FIRM</name>
<reference evidence="1 2" key="1">
    <citation type="submission" date="2015-09" db="EMBL/GenBank/DDBJ databases">
        <authorList>
            <consortium name="Pathogen Informatics"/>
        </authorList>
    </citation>
    <scope>NUCLEOTIDE SEQUENCE [LARGE SCALE GENOMIC DNA]</scope>
    <source>
        <strain evidence="1 2">2789STDY5834863</strain>
    </source>
</reference>
<proteinExistence type="predicted"/>
<dbReference type="EMBL" id="CYZN01000008">
    <property type="protein sequence ID" value="CUN93354.1"/>
    <property type="molecule type" value="Genomic_DNA"/>
</dbReference>